<feature type="region of interest" description="Disordered" evidence="1">
    <location>
        <begin position="1"/>
        <end position="41"/>
    </location>
</feature>
<proteinExistence type="predicted"/>
<feature type="compositionally biased region" description="Basic and acidic residues" evidence="1">
    <location>
        <begin position="1"/>
        <end position="10"/>
    </location>
</feature>
<evidence type="ECO:0000256" key="1">
    <source>
        <dbReference type="SAM" id="MobiDB-lite"/>
    </source>
</evidence>
<evidence type="ECO:0000313" key="2">
    <source>
        <dbReference type="EMBL" id="MPC62659.1"/>
    </source>
</evidence>
<gene>
    <name evidence="2" type="ORF">E2C01_056748</name>
</gene>
<comment type="caution">
    <text evidence="2">The sequence shown here is derived from an EMBL/GenBank/DDBJ whole genome shotgun (WGS) entry which is preliminary data.</text>
</comment>
<sequence>MQMRGGDSKKSCTRNKHDKALYETQPKIAAPHSSLPPATGREGQVLLHTATLLPDSQKFPRV</sequence>
<keyword evidence="3" id="KW-1185">Reference proteome</keyword>
<name>A0A5B7GYL8_PORTR</name>
<protein>
    <submittedName>
        <fullName evidence="2">Uncharacterized protein</fullName>
    </submittedName>
</protein>
<dbReference type="AlphaFoldDB" id="A0A5B7GYL8"/>
<dbReference type="Proteomes" id="UP000324222">
    <property type="component" value="Unassembled WGS sequence"/>
</dbReference>
<evidence type="ECO:0000313" key="3">
    <source>
        <dbReference type="Proteomes" id="UP000324222"/>
    </source>
</evidence>
<reference evidence="2 3" key="1">
    <citation type="submission" date="2019-05" db="EMBL/GenBank/DDBJ databases">
        <title>Another draft genome of Portunus trituberculatus and its Hox gene families provides insights of decapod evolution.</title>
        <authorList>
            <person name="Jeong J.-H."/>
            <person name="Song I."/>
            <person name="Kim S."/>
            <person name="Choi T."/>
            <person name="Kim D."/>
            <person name="Ryu S."/>
            <person name="Kim W."/>
        </authorList>
    </citation>
    <scope>NUCLEOTIDE SEQUENCE [LARGE SCALE GENOMIC DNA]</scope>
    <source>
        <tissue evidence="2">Muscle</tissue>
    </source>
</reference>
<organism evidence="2 3">
    <name type="scientific">Portunus trituberculatus</name>
    <name type="common">Swimming crab</name>
    <name type="synonym">Neptunus trituberculatus</name>
    <dbReference type="NCBI Taxonomy" id="210409"/>
    <lineage>
        <taxon>Eukaryota</taxon>
        <taxon>Metazoa</taxon>
        <taxon>Ecdysozoa</taxon>
        <taxon>Arthropoda</taxon>
        <taxon>Crustacea</taxon>
        <taxon>Multicrustacea</taxon>
        <taxon>Malacostraca</taxon>
        <taxon>Eumalacostraca</taxon>
        <taxon>Eucarida</taxon>
        <taxon>Decapoda</taxon>
        <taxon>Pleocyemata</taxon>
        <taxon>Brachyura</taxon>
        <taxon>Eubrachyura</taxon>
        <taxon>Portunoidea</taxon>
        <taxon>Portunidae</taxon>
        <taxon>Portuninae</taxon>
        <taxon>Portunus</taxon>
    </lineage>
</organism>
<accession>A0A5B7GYL8</accession>
<dbReference type="EMBL" id="VSRR010019921">
    <property type="protein sequence ID" value="MPC62659.1"/>
    <property type="molecule type" value="Genomic_DNA"/>
</dbReference>